<dbReference type="STRING" id="1225127.SAMN05661030_3954"/>
<dbReference type="Proteomes" id="UP000199022">
    <property type="component" value="Unassembled WGS sequence"/>
</dbReference>
<gene>
    <name evidence="3" type="ORF">SAMN05661030_3954</name>
</gene>
<keyword evidence="1" id="KW-0812">Transmembrane</keyword>
<dbReference type="CDD" id="cd11614">
    <property type="entry name" value="SAF_CpaB_FlgA_like"/>
    <property type="match status" value="1"/>
</dbReference>
<keyword evidence="4" id="KW-1185">Reference proteome</keyword>
<dbReference type="RefSeq" id="WP_091563644.1">
    <property type="nucleotide sequence ID" value="NZ_BNAC01000001.1"/>
</dbReference>
<dbReference type="AlphaFoldDB" id="A0A1I1UBA2"/>
<evidence type="ECO:0000259" key="2">
    <source>
        <dbReference type="SMART" id="SM00858"/>
    </source>
</evidence>
<dbReference type="OrthoDB" id="3638307at2"/>
<keyword evidence="1" id="KW-0472">Membrane</keyword>
<dbReference type="InterPro" id="IPR013974">
    <property type="entry name" value="SAF"/>
</dbReference>
<evidence type="ECO:0000313" key="4">
    <source>
        <dbReference type="Proteomes" id="UP000199022"/>
    </source>
</evidence>
<proteinExistence type="predicted"/>
<dbReference type="SMART" id="SM00858">
    <property type="entry name" value="SAF"/>
    <property type="match status" value="1"/>
</dbReference>
<sequence>MTAQINSRPAAAPRREENALPSAAPVQLTAAAKRRVSRKTLSLAVLVVLLGGILAYTAAQMLTTRTDVLAVARDVPVGATLTAADLVVASIPDDPALAPIPADDLSDVVGMVAEVPLSQGSLITTGQVGTGSDLAAGEVLVALALQDGQFPARGLNPGQQILVVPTPGTTGVTTNAGTSELPDPVEATVAEVGPVNATTQVTVVDVRVAQADGVAVAALASTGNLAVVVLAGGA</sequence>
<dbReference type="Pfam" id="PF08666">
    <property type="entry name" value="SAF"/>
    <property type="match status" value="1"/>
</dbReference>
<organism evidence="3 4">
    <name type="scientific">Klenkia taihuensis</name>
    <dbReference type="NCBI Taxonomy" id="1225127"/>
    <lineage>
        <taxon>Bacteria</taxon>
        <taxon>Bacillati</taxon>
        <taxon>Actinomycetota</taxon>
        <taxon>Actinomycetes</taxon>
        <taxon>Geodermatophilales</taxon>
        <taxon>Geodermatophilaceae</taxon>
        <taxon>Klenkia</taxon>
    </lineage>
</organism>
<reference evidence="4" key="1">
    <citation type="submission" date="2016-10" db="EMBL/GenBank/DDBJ databases">
        <authorList>
            <person name="Varghese N."/>
            <person name="Submissions S."/>
        </authorList>
    </citation>
    <scope>NUCLEOTIDE SEQUENCE [LARGE SCALE GENOMIC DNA]</scope>
    <source>
        <strain evidence="4">DSM 45962</strain>
    </source>
</reference>
<feature type="domain" description="SAF" evidence="2">
    <location>
        <begin position="66"/>
        <end position="129"/>
    </location>
</feature>
<evidence type="ECO:0000256" key="1">
    <source>
        <dbReference type="SAM" id="Phobius"/>
    </source>
</evidence>
<evidence type="ECO:0000313" key="3">
    <source>
        <dbReference type="EMBL" id="SFD66848.1"/>
    </source>
</evidence>
<accession>A0A1I1UBA2</accession>
<name>A0A1I1UBA2_9ACTN</name>
<dbReference type="EMBL" id="FOMD01000005">
    <property type="protein sequence ID" value="SFD66848.1"/>
    <property type="molecule type" value="Genomic_DNA"/>
</dbReference>
<protein>
    <submittedName>
        <fullName evidence="3">SAF domain-containing protein</fullName>
    </submittedName>
</protein>
<feature type="transmembrane region" description="Helical" evidence="1">
    <location>
        <begin position="41"/>
        <end position="59"/>
    </location>
</feature>
<keyword evidence="1" id="KW-1133">Transmembrane helix</keyword>